<keyword evidence="16" id="KW-1185">Reference proteome</keyword>
<evidence type="ECO:0000256" key="8">
    <source>
        <dbReference type="ARBA" id="ARBA00023136"/>
    </source>
</evidence>
<name>A0A834H6X5_RHOSS</name>
<comment type="catalytic activity">
    <reaction evidence="11">
        <text>1D-myo-inositol 1,2,4,5,6-pentakisphosphate + H2O = 1D-myo-inositol 1,2,5,6-tetrakisphosphate + phosphate</text>
        <dbReference type="Rhea" id="RHEA:77115"/>
        <dbReference type="ChEBI" id="CHEBI:15377"/>
        <dbReference type="ChEBI" id="CHEBI:43474"/>
        <dbReference type="ChEBI" id="CHEBI:57798"/>
        <dbReference type="ChEBI" id="CHEBI:195535"/>
        <dbReference type="EC" id="3.1.3.62"/>
    </reaction>
    <physiologicalReaction direction="left-to-right" evidence="11">
        <dbReference type="Rhea" id="RHEA:77116"/>
    </physiologicalReaction>
</comment>
<dbReference type="Gene3D" id="3.40.50.1240">
    <property type="entry name" value="Phosphoglycerate mutase-like"/>
    <property type="match status" value="2"/>
</dbReference>
<keyword evidence="6 14" id="KW-0732">Signal</keyword>
<evidence type="ECO:0000256" key="10">
    <source>
        <dbReference type="ARBA" id="ARBA00043668"/>
    </source>
</evidence>
<evidence type="ECO:0000256" key="2">
    <source>
        <dbReference type="ARBA" id="ARBA00008422"/>
    </source>
</evidence>
<dbReference type="GO" id="GO:0034417">
    <property type="term" value="F:bisphosphoglycerate 3-phosphatase activity"/>
    <property type="evidence" value="ECO:0007669"/>
    <property type="project" value="UniProtKB-EC"/>
</dbReference>
<comment type="similarity">
    <text evidence="2">Belongs to the histidine acid phosphatase family. MINPP1 subfamily.</text>
</comment>
<evidence type="ECO:0000256" key="13">
    <source>
        <dbReference type="ARBA" id="ARBA00043832"/>
    </source>
</evidence>
<dbReference type="EMBL" id="WJXA01000003">
    <property type="protein sequence ID" value="KAF7147438.1"/>
    <property type="molecule type" value="Genomic_DNA"/>
</dbReference>
<dbReference type="OrthoDB" id="6509975at2759"/>
<dbReference type="PANTHER" id="PTHR20963:SF8">
    <property type="entry name" value="MULTIPLE INOSITOL POLYPHOSPHATE PHOSPHATASE 1"/>
    <property type="match status" value="1"/>
</dbReference>
<dbReference type="PANTHER" id="PTHR20963">
    <property type="entry name" value="MULTIPLE INOSITOL POLYPHOSPHATE PHOSPHATASE-RELATED"/>
    <property type="match status" value="1"/>
</dbReference>
<keyword evidence="8" id="KW-0472">Membrane</keyword>
<reference evidence="15" key="1">
    <citation type="submission" date="2019-11" db="EMBL/GenBank/DDBJ databases">
        <authorList>
            <person name="Liu Y."/>
            <person name="Hou J."/>
            <person name="Li T.-Q."/>
            <person name="Guan C.-H."/>
            <person name="Wu X."/>
            <person name="Wu H.-Z."/>
            <person name="Ling F."/>
            <person name="Zhang R."/>
            <person name="Shi X.-G."/>
            <person name="Ren J.-P."/>
            <person name="Chen E.-F."/>
            <person name="Sun J.-M."/>
        </authorList>
    </citation>
    <scope>NUCLEOTIDE SEQUENCE</scope>
    <source>
        <strain evidence="15">Adult_tree_wgs_1</strain>
        <tissue evidence="15">Leaves</tissue>
    </source>
</reference>
<dbReference type="EC" id="3.1.3.80" evidence="3"/>
<comment type="catalytic activity">
    <reaction evidence="12">
        <text>1D-myo-inositol hexakisphosphate + H2O = 1D-myo-inositol 1,2,4,5,6-pentakisphosphate + phosphate</text>
        <dbReference type="Rhea" id="RHEA:16989"/>
        <dbReference type="ChEBI" id="CHEBI:15377"/>
        <dbReference type="ChEBI" id="CHEBI:43474"/>
        <dbReference type="ChEBI" id="CHEBI:57798"/>
        <dbReference type="ChEBI" id="CHEBI:58130"/>
        <dbReference type="EC" id="3.1.3.62"/>
    </reaction>
    <physiologicalReaction direction="left-to-right" evidence="12">
        <dbReference type="Rhea" id="RHEA:16990"/>
    </physiologicalReaction>
</comment>
<comment type="catalytic activity">
    <reaction evidence="10">
        <text>1D-myo-inositol 1,2,5,6-tetrakisphosphate + H2O = 1D-myo-inositol 1,2,6-trisphosphate + phosphate</text>
        <dbReference type="Rhea" id="RHEA:77119"/>
        <dbReference type="ChEBI" id="CHEBI:15377"/>
        <dbReference type="ChEBI" id="CHEBI:43474"/>
        <dbReference type="ChEBI" id="CHEBI:195535"/>
        <dbReference type="ChEBI" id="CHEBI:195537"/>
        <dbReference type="EC" id="3.1.3.62"/>
    </reaction>
    <physiologicalReaction direction="left-to-right" evidence="10">
        <dbReference type="Rhea" id="RHEA:77120"/>
    </physiologicalReaction>
</comment>
<dbReference type="FunFam" id="3.40.50.1240:FF:000017">
    <property type="entry name" value="Histidine acid phosphatase family protein"/>
    <property type="match status" value="1"/>
</dbReference>
<accession>A0A834H6X5</accession>
<comment type="catalytic activity">
    <reaction evidence="13">
        <text>(2R)-2,3-bisphosphoglycerate + H2O = (2R)-2-phosphoglycerate + phosphate</text>
        <dbReference type="Rhea" id="RHEA:27381"/>
        <dbReference type="ChEBI" id="CHEBI:15377"/>
        <dbReference type="ChEBI" id="CHEBI:43474"/>
        <dbReference type="ChEBI" id="CHEBI:58248"/>
        <dbReference type="ChEBI" id="CHEBI:58289"/>
        <dbReference type="EC" id="3.1.3.80"/>
    </reaction>
    <physiologicalReaction direction="left-to-right" evidence="13">
        <dbReference type="Rhea" id="RHEA:27382"/>
    </physiologicalReaction>
</comment>
<dbReference type="Proteomes" id="UP000626092">
    <property type="component" value="Unassembled WGS sequence"/>
</dbReference>
<dbReference type="GO" id="GO:0052745">
    <property type="term" value="F:inositol phosphate phosphatase activity"/>
    <property type="evidence" value="ECO:0007669"/>
    <property type="project" value="TreeGrafter"/>
</dbReference>
<evidence type="ECO:0000256" key="5">
    <source>
        <dbReference type="ARBA" id="ARBA00018097"/>
    </source>
</evidence>
<evidence type="ECO:0000256" key="12">
    <source>
        <dbReference type="ARBA" id="ARBA00043691"/>
    </source>
</evidence>
<evidence type="ECO:0000256" key="4">
    <source>
        <dbReference type="ARBA" id="ARBA00013040"/>
    </source>
</evidence>
<evidence type="ECO:0000256" key="6">
    <source>
        <dbReference type="ARBA" id="ARBA00022729"/>
    </source>
</evidence>
<evidence type="ECO:0000256" key="11">
    <source>
        <dbReference type="ARBA" id="ARBA00043671"/>
    </source>
</evidence>
<dbReference type="CDD" id="cd07061">
    <property type="entry name" value="HP_HAP_like"/>
    <property type="match status" value="2"/>
</dbReference>
<evidence type="ECO:0000256" key="9">
    <source>
        <dbReference type="ARBA" id="ARBA00031642"/>
    </source>
</evidence>
<gene>
    <name evidence="15" type="ORF">RHSIM_Rhsim03G0146600</name>
</gene>
<comment type="caution">
    <text evidence="15">The sequence shown here is derived from an EMBL/GenBank/DDBJ whole genome shotgun (WGS) entry which is preliminary data.</text>
</comment>
<keyword evidence="7" id="KW-0378">Hydrolase</keyword>
<comment type="subcellular location">
    <subcellularLocation>
        <location evidence="1">Membrane</location>
    </subcellularLocation>
</comment>
<evidence type="ECO:0000256" key="3">
    <source>
        <dbReference type="ARBA" id="ARBA00012976"/>
    </source>
</evidence>
<dbReference type="EC" id="3.1.3.62" evidence="4"/>
<evidence type="ECO:0000256" key="1">
    <source>
        <dbReference type="ARBA" id="ARBA00004370"/>
    </source>
</evidence>
<dbReference type="AlphaFoldDB" id="A0A834H6X5"/>
<feature type="chain" id="PRO_5032343616" description="Multiple inositol polyphosphate phosphatase 1" evidence="14">
    <location>
        <begin position="23"/>
        <end position="1013"/>
    </location>
</feature>
<evidence type="ECO:0000313" key="16">
    <source>
        <dbReference type="Proteomes" id="UP000626092"/>
    </source>
</evidence>
<sequence length="1013" mass="114397">MKKAAMATLLLLLLSALTYSYAEETFDLRQHLCTVTRYDVVKDIPGNVLMPSTIPDQCTPIHLNLVARHGTRAPTKKKIKELNDLATRMEVLLQDTKEQKLSLQKVPAWFWEWKSPWKGKLTGGELVREGEEEQYNLGIRTRDKFPQLFNEDYHPDVYVMKATQIPRASASAVAFGMGLFSGTGNLGPGHDRAFAVTSESRASDIVLRFHDCCQNYKVFRKNQEPAVNKLKEPILDEITNALRRRYDLNFTRQDTSSLWYLCKQEASLLNVTDQACDLFTPSEISSLEWTDDLELFTLKGYGNALNYQMGVPLLEDVVQSMEEAIKAKEEGLAPGTYEKARMRFAHAETLLPFSCLLGLFLEGSDFERIQKEQPLELPPKPPQRRNWKGSEVAPFAGNNMLVLYSCPDNSSSKYFVQVLHNERPVPMPGCDNSDVCPYEVFKERIVAPHLKHNYNTLCNLKSEEPEQMSLTSKYDVAKDIPGSGSLPSSIPDQCTPIHLNLVARHGTRAPTKKKLKELNNLATRIEVLLQDTKEQKLATQKVPAWFWGWKSPWKEKLTGGELIKEGEEELYNLGIRTRDKFPQLFNEDYHPDVYLIKATEIPRASASAVAFGVGLFSGRGNLGPGCDRAFAVSSESCATDIMLRFHDCCHNYKAFLKKQEPTVDKLKEPVLDEITDALRRRYELNFTRQDIYSLWYLCKQVIIHYCIFLSPMAFTGRSSKRCTSGQQWNTCLLNFFLRCSRLRPSDEPLSASLHSMFSFSPEQLEPCLQPKYEPPTLGVGCPSANALGLPSTLTTFAPEVTLRKGDELNPPPLPQSIKKIVDLSLQEASLLNKTDQACALFTPSEVSLLEWTDDLQLFMLEGYGNALNYRMGVPLLQDVVQSMEQAIKAKEEGLAPGTYEKARMRFAHAETLVPFSCLLGLFLEGSDFEKIRKEQPLELPPKPPQRRNWRGSVVAPFAGNDMLGCGNSDVCPYEVFMERIVAPHLKHNYNTICNMKMEEPEQTSLTSIGGAKT</sequence>
<evidence type="ECO:0000313" key="15">
    <source>
        <dbReference type="EMBL" id="KAF7147438.1"/>
    </source>
</evidence>
<dbReference type="GO" id="GO:0016020">
    <property type="term" value="C:membrane"/>
    <property type="evidence" value="ECO:0007669"/>
    <property type="project" value="UniProtKB-SubCell"/>
</dbReference>
<dbReference type="GO" id="GO:0003993">
    <property type="term" value="F:acid phosphatase activity"/>
    <property type="evidence" value="ECO:0007669"/>
    <property type="project" value="TreeGrafter"/>
</dbReference>
<dbReference type="Pfam" id="PF00328">
    <property type="entry name" value="His_Phos_2"/>
    <property type="match status" value="3"/>
</dbReference>
<evidence type="ECO:0000256" key="7">
    <source>
        <dbReference type="ARBA" id="ARBA00022801"/>
    </source>
</evidence>
<dbReference type="InterPro" id="IPR000560">
    <property type="entry name" value="His_Pase_clade-2"/>
</dbReference>
<protein>
    <recommendedName>
        <fullName evidence="5">Multiple inositol polyphosphate phosphatase 1</fullName>
        <ecNumber evidence="4">3.1.3.62</ecNumber>
        <ecNumber evidence="3">3.1.3.80</ecNumber>
    </recommendedName>
    <alternativeName>
        <fullName evidence="9">2,3-bisphosphoglycerate 3-phosphatase</fullName>
    </alternativeName>
</protein>
<evidence type="ECO:0000256" key="14">
    <source>
        <dbReference type="SAM" id="SignalP"/>
    </source>
</evidence>
<feature type="signal peptide" evidence="14">
    <location>
        <begin position="1"/>
        <end position="22"/>
    </location>
</feature>
<proteinExistence type="inferred from homology"/>
<dbReference type="SUPFAM" id="SSF53254">
    <property type="entry name" value="Phosphoglycerate mutase-like"/>
    <property type="match status" value="2"/>
</dbReference>
<organism evidence="15 16">
    <name type="scientific">Rhododendron simsii</name>
    <name type="common">Sims's rhododendron</name>
    <dbReference type="NCBI Taxonomy" id="118357"/>
    <lineage>
        <taxon>Eukaryota</taxon>
        <taxon>Viridiplantae</taxon>
        <taxon>Streptophyta</taxon>
        <taxon>Embryophyta</taxon>
        <taxon>Tracheophyta</taxon>
        <taxon>Spermatophyta</taxon>
        <taxon>Magnoliopsida</taxon>
        <taxon>eudicotyledons</taxon>
        <taxon>Gunneridae</taxon>
        <taxon>Pentapetalae</taxon>
        <taxon>asterids</taxon>
        <taxon>Ericales</taxon>
        <taxon>Ericaceae</taxon>
        <taxon>Ericoideae</taxon>
        <taxon>Rhodoreae</taxon>
        <taxon>Rhododendron</taxon>
    </lineage>
</organism>
<dbReference type="InterPro" id="IPR029033">
    <property type="entry name" value="His_PPase_superfam"/>
</dbReference>